<comment type="subcellular location">
    <subcellularLocation>
        <location evidence="1">Nucleus</location>
    </subcellularLocation>
</comment>
<dbReference type="InterPro" id="IPR005540">
    <property type="entry name" value="KNOX1"/>
</dbReference>
<evidence type="ECO:0000313" key="6">
    <source>
        <dbReference type="Proteomes" id="UP000822688"/>
    </source>
</evidence>
<gene>
    <name evidence="5" type="ORF">KC19_10G045100</name>
</gene>
<evidence type="ECO:0000256" key="3">
    <source>
        <dbReference type="SAM" id="MobiDB-lite"/>
    </source>
</evidence>
<evidence type="ECO:0000256" key="1">
    <source>
        <dbReference type="ARBA" id="ARBA00004123"/>
    </source>
</evidence>
<sequence length="511" mass="56393">MVVIRQGSDRLGVYSPGSPGSQSEEESQARCRRSSSRAGCASEGDFIERLWETEGVCAAERAFNEKERKRKREAGESAAHGLDQFHLRHDGHFAAGPARLKLKGHDLKKEALHQGEQQEAEPQRAWCGDSVAKETSIAVTDADVDGDGGGDLQEEYCGLQCFESKEGATVARSHAPGQGSPPQQTECFNSSFDLLKIEPRKLRTEYTSGGSCKDVQPVAGRIPSPCLSVESMHSSCGPVSPPCAQKPLAYDHVGRIVYDNDSCPVGSSYDCTPADFSPPDTPWGCHVKKPEEPISNHVPSCVTYADADRLSPRQYGLYEMANVGQLRDSSERVTRRFRNMGIGNGFSDSSCVRSGARAVTEALIDAHQETLQKARNPGTATRLDKMKASILCHGFYPRLIEAYMSRRMVGASPTLKMRLRAIQAQVQDWRPSDNDNEAVNKFHSMITTYEKDLERPFQKSMSFCDGLERELESMELTTTRAASVANRSIPQEHTRSIYDTYSSRGYPYGDN</sequence>
<feature type="domain" description="KNOX1" evidence="4">
    <location>
        <begin position="384"/>
        <end position="428"/>
    </location>
</feature>
<evidence type="ECO:0000259" key="4">
    <source>
        <dbReference type="SMART" id="SM01255"/>
    </source>
</evidence>
<accession>A0A8T0GLQ8</accession>
<reference evidence="5" key="1">
    <citation type="submission" date="2020-06" db="EMBL/GenBank/DDBJ databases">
        <title>WGS assembly of Ceratodon purpureus strain R40.</title>
        <authorList>
            <person name="Carey S.B."/>
            <person name="Jenkins J."/>
            <person name="Shu S."/>
            <person name="Lovell J.T."/>
            <person name="Sreedasyam A."/>
            <person name="Maumus F."/>
            <person name="Tiley G.P."/>
            <person name="Fernandez-Pozo N."/>
            <person name="Barry K."/>
            <person name="Chen C."/>
            <person name="Wang M."/>
            <person name="Lipzen A."/>
            <person name="Daum C."/>
            <person name="Saski C.A."/>
            <person name="Payton A.C."/>
            <person name="Mcbreen J.C."/>
            <person name="Conrad R.E."/>
            <person name="Kollar L.M."/>
            <person name="Olsson S."/>
            <person name="Huttunen S."/>
            <person name="Landis J.B."/>
            <person name="Wickett N.J."/>
            <person name="Johnson M.G."/>
            <person name="Rensing S.A."/>
            <person name="Grimwood J."/>
            <person name="Schmutz J."/>
            <person name="Mcdaniel S.F."/>
        </authorList>
    </citation>
    <scope>NUCLEOTIDE SEQUENCE</scope>
    <source>
        <strain evidence="5">R40</strain>
    </source>
</reference>
<name>A0A8T0GLQ8_CERPU</name>
<dbReference type="GO" id="GO:0005634">
    <property type="term" value="C:nucleus"/>
    <property type="evidence" value="ECO:0007669"/>
    <property type="project" value="UniProtKB-SubCell"/>
</dbReference>
<dbReference type="EMBL" id="CM026431">
    <property type="protein sequence ID" value="KAG0558668.1"/>
    <property type="molecule type" value="Genomic_DNA"/>
</dbReference>
<dbReference type="GO" id="GO:0003677">
    <property type="term" value="F:DNA binding"/>
    <property type="evidence" value="ECO:0007669"/>
    <property type="project" value="InterPro"/>
</dbReference>
<keyword evidence="6" id="KW-1185">Reference proteome</keyword>
<dbReference type="Proteomes" id="UP000822688">
    <property type="component" value="Chromosome 10"/>
</dbReference>
<evidence type="ECO:0000256" key="2">
    <source>
        <dbReference type="ARBA" id="ARBA00023242"/>
    </source>
</evidence>
<dbReference type="AlphaFoldDB" id="A0A8T0GLQ8"/>
<dbReference type="SMART" id="SM01255">
    <property type="entry name" value="KNOX1"/>
    <property type="match status" value="1"/>
</dbReference>
<protein>
    <recommendedName>
        <fullName evidence="4">KNOX1 domain-containing protein</fullName>
    </recommendedName>
</protein>
<feature type="region of interest" description="Disordered" evidence="3">
    <location>
        <begin position="1"/>
        <end position="38"/>
    </location>
</feature>
<comment type="caution">
    <text evidence="5">The sequence shown here is derived from an EMBL/GenBank/DDBJ whole genome shotgun (WGS) entry which is preliminary data.</text>
</comment>
<organism evidence="5 6">
    <name type="scientific">Ceratodon purpureus</name>
    <name type="common">Fire moss</name>
    <name type="synonym">Dicranum purpureum</name>
    <dbReference type="NCBI Taxonomy" id="3225"/>
    <lineage>
        <taxon>Eukaryota</taxon>
        <taxon>Viridiplantae</taxon>
        <taxon>Streptophyta</taxon>
        <taxon>Embryophyta</taxon>
        <taxon>Bryophyta</taxon>
        <taxon>Bryophytina</taxon>
        <taxon>Bryopsida</taxon>
        <taxon>Dicranidae</taxon>
        <taxon>Pseudoditrichales</taxon>
        <taxon>Ditrichaceae</taxon>
        <taxon>Ceratodon</taxon>
    </lineage>
</organism>
<dbReference type="Pfam" id="PF03790">
    <property type="entry name" value="KNOX1"/>
    <property type="match status" value="1"/>
</dbReference>
<keyword evidence="2" id="KW-0539">Nucleus</keyword>
<evidence type="ECO:0000313" key="5">
    <source>
        <dbReference type="EMBL" id="KAG0558668.1"/>
    </source>
</evidence>
<proteinExistence type="predicted"/>